<evidence type="ECO:0000313" key="2">
    <source>
        <dbReference type="Proteomes" id="UP000249396"/>
    </source>
</evidence>
<protein>
    <submittedName>
        <fullName evidence="1">Site-specific DNA-methyltransferase</fullName>
    </submittedName>
</protein>
<feature type="non-terminal residue" evidence="1">
    <location>
        <position position="1"/>
    </location>
</feature>
<gene>
    <name evidence="1" type="ORF">DM484_07360</name>
</gene>
<evidence type="ECO:0000313" key="1">
    <source>
        <dbReference type="EMBL" id="PZN81925.1"/>
    </source>
</evidence>
<keyword evidence="1" id="KW-0808">Transferase</keyword>
<dbReference type="AlphaFoldDB" id="A0A2W4RCY4"/>
<sequence length="166" mass="18611">PTIADIARERIRRVIQKIHNEADLASPAPDNLGFKSFVLAPSNFKQWRGDDIETAEQLAKQLELFVQSEKEGADIDDILYELLLKAGFPLTTPLERLSLEGATVWRVNNGELLFVLEAFNLAMIAPLLGLSPKEILCLDSVFQGSDELKTNLDLQCRDARIRFTCV</sequence>
<name>A0A2W4RCY4_9GAMM</name>
<dbReference type="GO" id="GO:0032259">
    <property type="term" value="P:methylation"/>
    <property type="evidence" value="ECO:0007669"/>
    <property type="project" value="UniProtKB-KW"/>
</dbReference>
<comment type="caution">
    <text evidence="1">The sequence shown here is derived from an EMBL/GenBank/DDBJ whole genome shotgun (WGS) entry which is preliminary data.</text>
</comment>
<dbReference type="Proteomes" id="UP000249396">
    <property type="component" value="Unassembled WGS sequence"/>
</dbReference>
<organism evidence="1 2">
    <name type="scientific">Candidatus Methylumidiphilus alinenensis</name>
    <dbReference type="NCBI Taxonomy" id="2202197"/>
    <lineage>
        <taxon>Bacteria</taxon>
        <taxon>Pseudomonadati</taxon>
        <taxon>Pseudomonadota</taxon>
        <taxon>Gammaproteobacteria</taxon>
        <taxon>Methylococcales</taxon>
        <taxon>Candidatus Methylumidiphilus</taxon>
    </lineage>
</organism>
<accession>A0A2W4RCY4</accession>
<proteinExistence type="predicted"/>
<keyword evidence="1" id="KW-0489">Methyltransferase</keyword>
<dbReference type="GO" id="GO:0008168">
    <property type="term" value="F:methyltransferase activity"/>
    <property type="evidence" value="ECO:0007669"/>
    <property type="project" value="UniProtKB-KW"/>
</dbReference>
<dbReference type="EMBL" id="QJPH01000245">
    <property type="protein sequence ID" value="PZN81925.1"/>
    <property type="molecule type" value="Genomic_DNA"/>
</dbReference>
<reference evidence="1 2" key="1">
    <citation type="journal article" date="2018" name="Aquat. Microb. Ecol.">
        <title>Gammaproteobacterial methanotrophs dominate.</title>
        <authorList>
            <person name="Rissanen A.J."/>
            <person name="Saarenheimo J."/>
            <person name="Tiirola M."/>
            <person name="Peura S."/>
            <person name="Aalto S.L."/>
            <person name="Karvinen A."/>
            <person name="Nykanen H."/>
        </authorList>
    </citation>
    <scope>NUCLEOTIDE SEQUENCE [LARGE SCALE GENOMIC DNA]</scope>
    <source>
        <strain evidence="1">AMbin10</strain>
    </source>
</reference>